<accession>A0A5J4SIS8</accession>
<dbReference type="EMBL" id="SNRY01000182">
    <property type="protein sequence ID" value="KAA6345160.1"/>
    <property type="molecule type" value="Genomic_DNA"/>
</dbReference>
<protein>
    <recommendedName>
        <fullName evidence="1">PEP-utilising enzyme C-terminal domain-containing protein</fullName>
    </recommendedName>
</protein>
<dbReference type="Gene3D" id="3.20.20.60">
    <property type="entry name" value="Phosphoenolpyruvate-binding domains"/>
    <property type="match status" value="1"/>
</dbReference>
<organism evidence="2">
    <name type="scientific">termite gut metagenome</name>
    <dbReference type="NCBI Taxonomy" id="433724"/>
    <lineage>
        <taxon>unclassified sequences</taxon>
        <taxon>metagenomes</taxon>
        <taxon>organismal metagenomes</taxon>
    </lineage>
</organism>
<comment type="caution">
    <text evidence="2">The sequence shown here is derived from an EMBL/GenBank/DDBJ whole genome shotgun (WGS) entry which is preliminary data.</text>
</comment>
<dbReference type="InterPro" id="IPR040442">
    <property type="entry name" value="Pyrv_kinase-like_dom_sf"/>
</dbReference>
<dbReference type="PANTHER" id="PTHR22931:SF9">
    <property type="entry name" value="PYRUVATE, PHOSPHATE DIKINASE 1, CHLOROPLASTIC"/>
    <property type="match status" value="1"/>
</dbReference>
<evidence type="ECO:0000259" key="1">
    <source>
        <dbReference type="Pfam" id="PF02896"/>
    </source>
</evidence>
<dbReference type="GO" id="GO:0050242">
    <property type="term" value="F:pyruvate, phosphate dikinase activity"/>
    <property type="evidence" value="ECO:0007669"/>
    <property type="project" value="InterPro"/>
</dbReference>
<feature type="domain" description="PEP-utilising enzyme C-terminal" evidence="1">
    <location>
        <begin position="5"/>
        <end position="49"/>
    </location>
</feature>
<dbReference type="PANTHER" id="PTHR22931">
    <property type="entry name" value="PHOSPHOENOLPYRUVATE DIKINASE-RELATED"/>
    <property type="match status" value="1"/>
</dbReference>
<dbReference type="Pfam" id="PF02896">
    <property type="entry name" value="PEP-utilizers_C"/>
    <property type="match status" value="1"/>
</dbReference>
<reference evidence="2" key="1">
    <citation type="submission" date="2019-03" db="EMBL/GenBank/DDBJ databases">
        <title>Single cell metagenomics reveals metabolic interactions within the superorganism composed of flagellate Streblomastix strix and complex community of Bacteroidetes bacteria on its surface.</title>
        <authorList>
            <person name="Treitli S.C."/>
            <person name="Kolisko M."/>
            <person name="Husnik F."/>
            <person name="Keeling P."/>
            <person name="Hampl V."/>
        </authorList>
    </citation>
    <scope>NUCLEOTIDE SEQUENCE</scope>
    <source>
        <strain evidence="2">STM</strain>
    </source>
</reference>
<sequence length="53" mass="5550">NSGHLKSGICVEHGGEPSSVKFSHKVGLDYVSCSPFRVPIARLAAAQAAIENN</sequence>
<feature type="non-terminal residue" evidence="2">
    <location>
        <position position="1"/>
    </location>
</feature>
<name>A0A5J4SIS8_9ZZZZ</name>
<evidence type="ECO:0000313" key="2">
    <source>
        <dbReference type="EMBL" id="KAA6345160.1"/>
    </source>
</evidence>
<dbReference type="InterPro" id="IPR015813">
    <property type="entry name" value="Pyrv/PenolPyrv_kinase-like_dom"/>
</dbReference>
<dbReference type="InterPro" id="IPR010121">
    <property type="entry name" value="Pyruvate_phosphate_dikinase"/>
</dbReference>
<gene>
    <name evidence="2" type="ORF">EZS27_007234</name>
</gene>
<proteinExistence type="predicted"/>
<dbReference type="AlphaFoldDB" id="A0A5J4SIS8"/>
<dbReference type="SUPFAM" id="SSF51621">
    <property type="entry name" value="Phosphoenolpyruvate/pyruvate domain"/>
    <property type="match status" value="1"/>
</dbReference>
<dbReference type="InterPro" id="IPR000121">
    <property type="entry name" value="PEP_util_C"/>
</dbReference>